<keyword evidence="1" id="KW-0472">Membrane</keyword>
<keyword evidence="3" id="KW-1185">Reference proteome</keyword>
<name>A0ABY3VKE5_9MYCO</name>
<accession>A0ABY3VKE5</accession>
<dbReference type="RefSeq" id="WP_240258433.1">
    <property type="nucleotide sequence ID" value="NZ_CP092488.2"/>
</dbReference>
<proteinExistence type="predicted"/>
<keyword evidence="1" id="KW-0812">Transmembrane</keyword>
<evidence type="ECO:0000313" key="3">
    <source>
        <dbReference type="Proteomes" id="UP001055336"/>
    </source>
</evidence>
<gene>
    <name evidence="2" type="ORF">MKK62_15970</name>
</gene>
<dbReference type="EMBL" id="CP092488">
    <property type="protein sequence ID" value="UMB67968.1"/>
    <property type="molecule type" value="Genomic_DNA"/>
</dbReference>
<feature type="transmembrane region" description="Helical" evidence="1">
    <location>
        <begin position="62"/>
        <end position="80"/>
    </location>
</feature>
<evidence type="ECO:0000256" key="1">
    <source>
        <dbReference type="SAM" id="Phobius"/>
    </source>
</evidence>
<organism evidence="2 3">
    <name type="scientific">Mycobacterium paraterrae</name>
    <dbReference type="NCBI Taxonomy" id="577492"/>
    <lineage>
        <taxon>Bacteria</taxon>
        <taxon>Bacillati</taxon>
        <taxon>Actinomycetota</taxon>
        <taxon>Actinomycetes</taxon>
        <taxon>Mycobacteriales</taxon>
        <taxon>Mycobacteriaceae</taxon>
        <taxon>Mycobacterium</taxon>
    </lineage>
</organism>
<sequence length="88" mass="9988">MAGTEVERTGGYVNGVDVAEVPSAAWGWSKISHRSWHVYGILLIGLLVAFLRGNHVGHVEDIWVIGFALLGLFFLVRDWWGRRRGWLR</sequence>
<dbReference type="Proteomes" id="UP001055336">
    <property type="component" value="Chromosome"/>
</dbReference>
<keyword evidence="1" id="KW-1133">Transmembrane helix</keyword>
<reference evidence="2" key="1">
    <citation type="submission" date="2022-08" db="EMBL/GenBank/DDBJ databases">
        <title>Whole genome sequencing of non-tuberculosis mycobacteria type-strains.</title>
        <authorList>
            <person name="Igarashi Y."/>
            <person name="Osugi A."/>
            <person name="Mitarai S."/>
        </authorList>
    </citation>
    <scope>NUCLEOTIDE SEQUENCE</scope>
    <source>
        <strain evidence="2">DSM 45127</strain>
    </source>
</reference>
<dbReference type="InterPro" id="IPR024341">
    <property type="entry name" value="DUF2631"/>
</dbReference>
<protein>
    <submittedName>
        <fullName evidence="2">DUF2631 domain-containing protein</fullName>
    </submittedName>
</protein>
<evidence type="ECO:0000313" key="2">
    <source>
        <dbReference type="EMBL" id="UMB67968.1"/>
    </source>
</evidence>
<dbReference type="Pfam" id="PF10939">
    <property type="entry name" value="DUF2631"/>
    <property type="match status" value="1"/>
</dbReference>
<feature type="transmembrane region" description="Helical" evidence="1">
    <location>
        <begin position="36"/>
        <end position="56"/>
    </location>
</feature>